<evidence type="ECO:0000256" key="1">
    <source>
        <dbReference type="SAM" id="Phobius"/>
    </source>
</evidence>
<proteinExistence type="predicted"/>
<gene>
    <name evidence="2" type="ORF">CUZ56_00792</name>
</gene>
<keyword evidence="1" id="KW-0472">Membrane</keyword>
<dbReference type="AlphaFoldDB" id="A0A433SHW1"/>
<comment type="caution">
    <text evidence="2">The sequence shown here is derived from an EMBL/GenBank/DDBJ whole genome shotgun (WGS) entry which is preliminary data.</text>
</comment>
<evidence type="ECO:0000313" key="3">
    <source>
        <dbReference type="Proteomes" id="UP000286947"/>
    </source>
</evidence>
<dbReference type="EMBL" id="PQSP01000001">
    <property type="protein sequence ID" value="RUS68302.1"/>
    <property type="molecule type" value="Genomic_DNA"/>
</dbReference>
<dbReference type="RefSeq" id="WP_126978334.1">
    <property type="nucleotide sequence ID" value="NZ_PQSP01000001.1"/>
</dbReference>
<name>A0A433SHW1_9BURK</name>
<keyword evidence="1" id="KW-1133">Transmembrane helix</keyword>
<feature type="transmembrane region" description="Helical" evidence="1">
    <location>
        <begin position="38"/>
        <end position="59"/>
    </location>
</feature>
<evidence type="ECO:0000313" key="2">
    <source>
        <dbReference type="EMBL" id="RUS68302.1"/>
    </source>
</evidence>
<accession>A0A433SHW1</accession>
<keyword evidence="3" id="KW-1185">Reference proteome</keyword>
<organism evidence="2 3">
    <name type="scientific">Saezia sanguinis</name>
    <dbReference type="NCBI Taxonomy" id="1965230"/>
    <lineage>
        <taxon>Bacteria</taxon>
        <taxon>Pseudomonadati</taxon>
        <taxon>Pseudomonadota</taxon>
        <taxon>Betaproteobacteria</taxon>
        <taxon>Burkholderiales</taxon>
        <taxon>Saeziaceae</taxon>
        <taxon>Saezia</taxon>
    </lineage>
</organism>
<reference evidence="2 3" key="1">
    <citation type="submission" date="2018-01" db="EMBL/GenBank/DDBJ databases">
        <title>Saezia sanguinis gen. nov., sp. nov., in the order Burkholderiales isolated from human blood.</title>
        <authorList>
            <person name="Medina-Pascual M.J."/>
            <person name="Valdezate S."/>
            <person name="Monzon S."/>
            <person name="Cuesta I."/>
            <person name="Carrasco G."/>
            <person name="Villalon P."/>
            <person name="Saez-Nieto J.A."/>
        </authorList>
    </citation>
    <scope>NUCLEOTIDE SEQUENCE [LARGE SCALE GENOMIC DNA]</scope>
    <source>
        <strain evidence="2 3">CNM695-12</strain>
    </source>
</reference>
<feature type="transmembrane region" description="Helical" evidence="1">
    <location>
        <begin position="6"/>
        <end position="26"/>
    </location>
</feature>
<sequence>MINVTLFYALIIGGALLISLAALFTIKKLTRENLKKFQTFSGIYFVIVILLGGLAYIYIDLLAKRMLIVTNSDGQYEYNFVFTPQTLHLNNGASLTITPDEIERILILNNSEQDVFYEYVNYGNFHMDTTPKVIAPYQHLNNIARIDHIFEDPPDSVRVNSNSRGDLRAWLHY</sequence>
<keyword evidence="1" id="KW-0812">Transmembrane</keyword>
<protein>
    <submittedName>
        <fullName evidence="2">Uncharacterized protein</fullName>
    </submittedName>
</protein>
<dbReference type="Proteomes" id="UP000286947">
    <property type="component" value="Unassembled WGS sequence"/>
</dbReference>